<proteinExistence type="predicted"/>
<organism evidence="2 3">
    <name type="scientific">Hoyosella subflava (strain DSM 45089 / JCM 17490 / NBRC 109087 / DQS3-9A1)</name>
    <name type="common">Amycolicicoccus subflavus</name>
    <dbReference type="NCBI Taxonomy" id="443218"/>
    <lineage>
        <taxon>Bacteria</taxon>
        <taxon>Bacillati</taxon>
        <taxon>Actinomycetota</taxon>
        <taxon>Actinomycetes</taxon>
        <taxon>Mycobacteriales</taxon>
        <taxon>Hoyosellaceae</taxon>
        <taxon>Hoyosella</taxon>
    </lineage>
</organism>
<sequence length="385" mass="41663">MAISIKDSIDGAFGRHETFTIRYGWLKRGFDHAVADPSLFYSDDAHHRLGVGKNMAKSIRFWLSAARLMEEVPAVDNSRRTVMVPTYFGLALLNGRATVDTTRYELGLSQVAPAFVGVEGFDPFLERLESWWLIHWMMLSPHSRLPVWWTAFNTFGAVSFTPEVLLDHVLAQIEATAAWNSPRPPSQSTVKKDVLALLRAYAGTLGSRKADKLDDTIDAPMVPLSLVRAAGSGFRFAVGRKPGMSPAVVAFACLDFLDRTGFTARSALISSLANEVGGPGKAFKLAERDLVEMLQEAAAEQPNLIAVSSTASSPTLVTVSEGGLRTVASKLLARHYGSPTYTDETVTELNATVSSDIVPALDGGQNGSTDQGKGSVRAVSQTRLF</sequence>
<keyword evidence="3" id="KW-1185">Reference proteome</keyword>
<dbReference type="KEGG" id="asd:AS9A_2832"/>
<evidence type="ECO:0000259" key="1">
    <source>
        <dbReference type="Pfam" id="PF13182"/>
    </source>
</evidence>
<gene>
    <name evidence="2" type="ordered locus">AS9A_2832</name>
</gene>
<dbReference type="Pfam" id="PF13182">
    <property type="entry name" value="DUF4007"/>
    <property type="match status" value="1"/>
</dbReference>
<dbReference type="OrthoDB" id="747541at2"/>
<dbReference type="eggNOG" id="ENOG502ZB1P">
    <property type="taxonomic scope" value="Bacteria"/>
</dbReference>
<dbReference type="AlphaFoldDB" id="F6EJ47"/>
<dbReference type="STRING" id="443218.AS9A_2832"/>
<reference evidence="2 3" key="1">
    <citation type="journal article" date="2011" name="J. Bacteriol.">
        <title>Complete genome sequence of Amycolicicoccus subflavus DQS3-9A1T, an actinomycete isolated from crude oil-polluted soil.</title>
        <authorList>
            <person name="Cai M."/>
            <person name="Chen W.M."/>
            <person name="Nie Y."/>
            <person name="Chi C.Q."/>
            <person name="Wang Y.N."/>
            <person name="Tang Y.Q."/>
            <person name="Li G.Y."/>
            <person name="Wu X.L."/>
        </authorList>
    </citation>
    <scope>NUCLEOTIDE SEQUENCE [LARGE SCALE GENOMIC DNA]</scope>
    <source>
        <strain evidence="3">DSM 45089 / DQS3-9A1</strain>
    </source>
</reference>
<dbReference type="RefSeq" id="WP_013807628.1">
    <property type="nucleotide sequence ID" value="NC_015564.1"/>
</dbReference>
<name>F6EJ47_HOYSD</name>
<evidence type="ECO:0000313" key="2">
    <source>
        <dbReference type="EMBL" id="AEF41279.1"/>
    </source>
</evidence>
<dbReference type="InterPro" id="IPR025248">
    <property type="entry name" value="DUF4007"/>
</dbReference>
<feature type="domain" description="DUF4007" evidence="1">
    <location>
        <begin position="13"/>
        <end position="336"/>
    </location>
</feature>
<dbReference type="HOGENOM" id="CLU_060482_0_0_11"/>
<protein>
    <recommendedName>
        <fullName evidence="1">DUF4007 domain-containing protein</fullName>
    </recommendedName>
</protein>
<dbReference type="EMBL" id="CP002786">
    <property type="protein sequence ID" value="AEF41279.1"/>
    <property type="molecule type" value="Genomic_DNA"/>
</dbReference>
<evidence type="ECO:0000313" key="3">
    <source>
        <dbReference type="Proteomes" id="UP000009235"/>
    </source>
</evidence>
<accession>F6EJ47</accession>
<dbReference type="Proteomes" id="UP000009235">
    <property type="component" value="Chromosome"/>
</dbReference>